<sequence>MAQAVPQCLLQLLEDYTLQALDAAQDVSDEFEEELVELTSRAQRIETVLQLVRDCERSRSVPVSPEASQTIFRNSSEALTQVTLQALGQMSQELTGVPDIRAGTPDLKPSSFGLQPIGRPVSLAEAALELFARNTRVVSRRVGKRGRDADAARREPQQEVAVKRSVFSSLAEKQREGRLALYTAQTALFPRAVPLPTLSSKDSEEMLPSFVPPAVRDFAALNVEAECEMLSAFYRVDAKAQLLRELPGLRSSIKHLQESLHAAGVSLQCRCDGMHEGGTQPWLEFPSVSEGVIRISVRQSLLLDVTLDSVRGGQWRVLSLHWLLRAQTLPAILQKQTSSLRVCGGEEDVQLLSHGGALRVQPAHNEATVRYLTNCLETGLESGCMGALRVVNAVVMEVVHAQCKALKDNFFVGPLESSFMLDVRPGTHVAFKLELPPTMGSAQGGALHVKYRLYMGTIVVERRRGTDVRMTQQSDLYADSLVRLKPFPVVVVDVESLVWQLVSV</sequence>
<name>A0A061JB40_TRYRA</name>
<dbReference type="AlphaFoldDB" id="A0A061JB40"/>
<comment type="caution">
    <text evidence="2">The sequence shown here is derived from an EMBL/GenBank/DDBJ whole genome shotgun (WGS) entry which is preliminary data.</text>
</comment>
<evidence type="ECO:0000313" key="2">
    <source>
        <dbReference type="EMBL" id="ESL12109.1"/>
    </source>
</evidence>
<feature type="coiled-coil region" evidence="1">
    <location>
        <begin position="21"/>
        <end position="48"/>
    </location>
</feature>
<dbReference type="VEuPathDB" id="TriTrypDB:TRSC58_00129"/>
<proteinExistence type="predicted"/>
<dbReference type="OrthoDB" id="273098at2759"/>
<accession>A0A061JB40</accession>
<dbReference type="Proteomes" id="UP000031737">
    <property type="component" value="Unassembled WGS sequence"/>
</dbReference>
<keyword evidence="1" id="KW-0175">Coiled coil</keyword>
<organism evidence="2 3">
    <name type="scientific">Trypanosoma rangeli SC58</name>
    <dbReference type="NCBI Taxonomy" id="429131"/>
    <lineage>
        <taxon>Eukaryota</taxon>
        <taxon>Discoba</taxon>
        <taxon>Euglenozoa</taxon>
        <taxon>Kinetoplastea</taxon>
        <taxon>Metakinetoplastina</taxon>
        <taxon>Trypanosomatida</taxon>
        <taxon>Trypanosomatidae</taxon>
        <taxon>Trypanosoma</taxon>
        <taxon>Herpetosoma</taxon>
    </lineage>
</organism>
<dbReference type="EMBL" id="AUPL01000129">
    <property type="protein sequence ID" value="ESL12109.1"/>
    <property type="molecule type" value="Genomic_DNA"/>
</dbReference>
<protein>
    <submittedName>
        <fullName evidence="2">Uncharacterized protein</fullName>
    </submittedName>
</protein>
<gene>
    <name evidence="2" type="ORF">TRSC58_00129</name>
</gene>
<keyword evidence="3" id="KW-1185">Reference proteome</keyword>
<evidence type="ECO:0000313" key="3">
    <source>
        <dbReference type="Proteomes" id="UP000031737"/>
    </source>
</evidence>
<evidence type="ECO:0000256" key="1">
    <source>
        <dbReference type="SAM" id="Coils"/>
    </source>
</evidence>
<reference evidence="2 3" key="1">
    <citation type="submission" date="2013-07" db="EMBL/GenBank/DDBJ databases">
        <authorList>
            <person name="Stoco P.H."/>
            <person name="Wagner G."/>
            <person name="Gerber A."/>
            <person name="Zaha A."/>
            <person name="Thompson C."/>
            <person name="Bartholomeu D.C."/>
            <person name="Luckemeyer D.D."/>
            <person name="Bahia D."/>
            <person name="Loreto E."/>
            <person name="Prestes E.B."/>
            <person name="Lima F.M."/>
            <person name="Rodrigues-Luiz G."/>
            <person name="Vallejo G.A."/>
            <person name="Filho J.F."/>
            <person name="Monteiro K.M."/>
            <person name="Tyler K.M."/>
            <person name="de Almeida L.G."/>
            <person name="Ortiz M.F."/>
            <person name="Siervo M.A."/>
            <person name="de Moraes M.H."/>
            <person name="Cunha O.L."/>
            <person name="Mendonca-Neto R."/>
            <person name="Silva R."/>
            <person name="Teixeira S.M."/>
            <person name="Murta S.M."/>
            <person name="Sincero T.C."/>
            <person name="Mendes T.A."/>
            <person name="Urmenyi T.P."/>
            <person name="Silva V.G."/>
            <person name="da Rocha W.D."/>
            <person name="Andersson B."/>
            <person name="Romanha A.J."/>
            <person name="Steindel M."/>
            <person name="de Vasconcelos A.T."/>
            <person name="Grisard E.C."/>
        </authorList>
    </citation>
    <scope>NUCLEOTIDE SEQUENCE [LARGE SCALE GENOMIC DNA]</scope>
    <source>
        <strain evidence="2 3">SC58</strain>
    </source>
</reference>